<name>A0A3N4HNE5_ASCIM</name>
<dbReference type="Pfam" id="PF11160">
    <property type="entry name" value="Hva1_TUDOR"/>
    <property type="match status" value="1"/>
</dbReference>
<reference evidence="3 4" key="1">
    <citation type="journal article" date="2018" name="Nat. Ecol. Evol.">
        <title>Pezizomycetes genomes reveal the molecular basis of ectomycorrhizal truffle lifestyle.</title>
        <authorList>
            <person name="Murat C."/>
            <person name="Payen T."/>
            <person name="Noel B."/>
            <person name="Kuo A."/>
            <person name="Morin E."/>
            <person name="Chen J."/>
            <person name="Kohler A."/>
            <person name="Krizsan K."/>
            <person name="Balestrini R."/>
            <person name="Da Silva C."/>
            <person name="Montanini B."/>
            <person name="Hainaut M."/>
            <person name="Levati E."/>
            <person name="Barry K.W."/>
            <person name="Belfiori B."/>
            <person name="Cichocki N."/>
            <person name="Clum A."/>
            <person name="Dockter R.B."/>
            <person name="Fauchery L."/>
            <person name="Guy J."/>
            <person name="Iotti M."/>
            <person name="Le Tacon F."/>
            <person name="Lindquist E.A."/>
            <person name="Lipzen A."/>
            <person name="Malagnac F."/>
            <person name="Mello A."/>
            <person name="Molinier V."/>
            <person name="Miyauchi S."/>
            <person name="Poulain J."/>
            <person name="Riccioni C."/>
            <person name="Rubini A."/>
            <person name="Sitrit Y."/>
            <person name="Splivallo R."/>
            <person name="Traeger S."/>
            <person name="Wang M."/>
            <person name="Zifcakova L."/>
            <person name="Wipf D."/>
            <person name="Zambonelli A."/>
            <person name="Paolocci F."/>
            <person name="Nowrousian M."/>
            <person name="Ottonello S."/>
            <person name="Baldrian P."/>
            <person name="Spatafora J.W."/>
            <person name="Henrissat B."/>
            <person name="Nagy L.G."/>
            <person name="Aury J.M."/>
            <person name="Wincker P."/>
            <person name="Grigoriev I.V."/>
            <person name="Bonfante P."/>
            <person name="Martin F.M."/>
        </authorList>
    </citation>
    <scope>NUCLEOTIDE SEQUENCE [LARGE SCALE GENOMIC DNA]</scope>
    <source>
        <strain evidence="3 4">RN42</strain>
    </source>
</reference>
<dbReference type="InterPro" id="IPR021331">
    <property type="entry name" value="Hva1_TUDOR"/>
</dbReference>
<proteinExistence type="predicted"/>
<dbReference type="EMBL" id="ML119964">
    <property type="protein sequence ID" value="RPA71164.1"/>
    <property type="molecule type" value="Genomic_DNA"/>
</dbReference>
<protein>
    <recommendedName>
        <fullName evidence="2">Hypervirulence associated protein TUDOR domain-containing protein</fullName>
    </recommendedName>
</protein>
<accession>A0A3N4HNE5</accession>
<feature type="domain" description="Hypervirulence associated protein TUDOR" evidence="2">
    <location>
        <begin position="55"/>
        <end position="121"/>
    </location>
</feature>
<keyword evidence="4" id="KW-1185">Reference proteome</keyword>
<sequence>MTMGPAKQTKDLNTDFESSSNSTSNSRSPPPRSSSRGTPGPPSPSAERDTKFQVGDSVEYKPVGGPNSHTSVSTGTVERILTERTAMGGDMDVHINASPEDPRYEIRNIFTDKTAAYKEPNIMRKLDDGDVVRGRPISPSEVRE</sequence>
<organism evidence="3 4">
    <name type="scientific">Ascobolus immersus RN42</name>
    <dbReference type="NCBI Taxonomy" id="1160509"/>
    <lineage>
        <taxon>Eukaryota</taxon>
        <taxon>Fungi</taxon>
        <taxon>Dikarya</taxon>
        <taxon>Ascomycota</taxon>
        <taxon>Pezizomycotina</taxon>
        <taxon>Pezizomycetes</taxon>
        <taxon>Pezizales</taxon>
        <taxon>Ascobolaceae</taxon>
        <taxon>Ascobolus</taxon>
    </lineage>
</organism>
<gene>
    <name evidence="3" type="ORF">BJ508DRAFT_109067</name>
</gene>
<evidence type="ECO:0000313" key="3">
    <source>
        <dbReference type="EMBL" id="RPA71164.1"/>
    </source>
</evidence>
<feature type="compositionally biased region" description="Low complexity" evidence="1">
    <location>
        <begin position="18"/>
        <end position="38"/>
    </location>
</feature>
<feature type="compositionally biased region" description="Polar residues" evidence="1">
    <location>
        <begin position="67"/>
        <end position="76"/>
    </location>
</feature>
<dbReference type="Proteomes" id="UP000275078">
    <property type="component" value="Unassembled WGS sequence"/>
</dbReference>
<dbReference type="OrthoDB" id="10052172at2759"/>
<feature type="region of interest" description="Disordered" evidence="1">
    <location>
        <begin position="1"/>
        <end position="76"/>
    </location>
</feature>
<evidence type="ECO:0000259" key="2">
    <source>
        <dbReference type="Pfam" id="PF11160"/>
    </source>
</evidence>
<evidence type="ECO:0000256" key="1">
    <source>
        <dbReference type="SAM" id="MobiDB-lite"/>
    </source>
</evidence>
<dbReference type="AlphaFoldDB" id="A0A3N4HNE5"/>
<evidence type="ECO:0000313" key="4">
    <source>
        <dbReference type="Proteomes" id="UP000275078"/>
    </source>
</evidence>